<evidence type="ECO:0000256" key="7">
    <source>
        <dbReference type="ARBA" id="ARBA00023288"/>
    </source>
</evidence>
<organism evidence="11 12">
    <name type="scientific">Sutcliffiella horikoshii</name>
    <dbReference type="NCBI Taxonomy" id="79883"/>
    <lineage>
        <taxon>Bacteria</taxon>
        <taxon>Bacillati</taxon>
        <taxon>Bacillota</taxon>
        <taxon>Bacilli</taxon>
        <taxon>Bacillales</taxon>
        <taxon>Bacillaceae</taxon>
        <taxon>Sutcliffiella</taxon>
    </lineage>
</organism>
<comment type="similarity">
    <text evidence="2">Belongs to the GerABKC lipoprotein family.</text>
</comment>
<keyword evidence="3" id="KW-0309">Germination</keyword>
<evidence type="ECO:0000256" key="2">
    <source>
        <dbReference type="ARBA" id="ARBA00007886"/>
    </source>
</evidence>
<evidence type="ECO:0000256" key="4">
    <source>
        <dbReference type="ARBA" id="ARBA00022729"/>
    </source>
</evidence>
<evidence type="ECO:0000313" key="12">
    <source>
        <dbReference type="Proteomes" id="UP000322524"/>
    </source>
</evidence>
<dbReference type="GO" id="GO:0009847">
    <property type="term" value="P:spore germination"/>
    <property type="evidence" value="ECO:0007669"/>
    <property type="project" value="InterPro"/>
</dbReference>
<accession>A0A5D4SXA8</accession>
<name>A0A5D4SXA8_9BACI</name>
<sequence length="381" mass="43341">MKRKGALLVFLCILLLTGCGGAKNIQDLTYIVAIGMDYDEMEEEYIVYLQGLNFANVAKQEGGKPSEPIPSFVGSARGKTLNLAVSDLYSKSEPPVYFGHVKTLVLSQRLINSKSKEVLEEVARNKSLRHRLRIVTTEARIEEIFSVNALFEYPAMYTVLFKGKASGMAQDELEPTSLLYFLRSYYEPMGVAKIPTVAIDTNSWRSDKEYPVLYFGGYSIFQQQAFVKNITLEDAVLLDWLVEKEIALNHPVKDGEELIAAVKLASPKMKITYDKDKSNPSFSIELSVRADLLEKLTDVSVDKLKKVLEDDIKTQVLSLYEQGVESKMDLLNAGEKWYRKHPKAFKELKDSKNFYLQKDSLKEVKVDVQIFHFNSYEYETN</sequence>
<keyword evidence="6" id="KW-0564">Palmitate</keyword>
<keyword evidence="5" id="KW-0472">Membrane</keyword>
<evidence type="ECO:0000256" key="6">
    <source>
        <dbReference type="ARBA" id="ARBA00023139"/>
    </source>
</evidence>
<comment type="caution">
    <text evidence="11">The sequence shown here is derived from an EMBL/GenBank/DDBJ whole genome shotgun (WGS) entry which is preliminary data.</text>
</comment>
<comment type="subcellular location">
    <subcellularLocation>
        <location evidence="1">Membrane</location>
        <topology evidence="1">Lipid-anchor</topology>
    </subcellularLocation>
</comment>
<dbReference type="InterPro" id="IPR008844">
    <property type="entry name" value="Spore_GerAC-like"/>
</dbReference>
<dbReference type="PROSITE" id="PS51257">
    <property type="entry name" value="PROKAR_LIPOPROTEIN"/>
    <property type="match status" value="1"/>
</dbReference>
<dbReference type="Gene3D" id="3.30.300.210">
    <property type="entry name" value="Nutrient germinant receptor protein C, domain 3"/>
    <property type="match status" value="1"/>
</dbReference>
<dbReference type="NCBIfam" id="TIGR02887">
    <property type="entry name" value="spore_ger_x_C"/>
    <property type="match status" value="1"/>
</dbReference>
<dbReference type="Pfam" id="PF25198">
    <property type="entry name" value="Spore_GerAC_N"/>
    <property type="match status" value="1"/>
</dbReference>
<dbReference type="Proteomes" id="UP000322524">
    <property type="component" value="Unassembled WGS sequence"/>
</dbReference>
<proteinExistence type="inferred from homology"/>
<evidence type="ECO:0000256" key="3">
    <source>
        <dbReference type="ARBA" id="ARBA00022544"/>
    </source>
</evidence>
<evidence type="ECO:0000259" key="9">
    <source>
        <dbReference type="Pfam" id="PF05504"/>
    </source>
</evidence>
<dbReference type="InterPro" id="IPR046953">
    <property type="entry name" value="Spore_GerAC-like_C"/>
</dbReference>
<feature type="domain" description="Spore germination GerAC-like C-terminal" evidence="9">
    <location>
        <begin position="217"/>
        <end position="372"/>
    </location>
</feature>
<protein>
    <submittedName>
        <fullName evidence="11">Ger(X)C family spore germination protein</fullName>
    </submittedName>
</protein>
<evidence type="ECO:0000256" key="8">
    <source>
        <dbReference type="SAM" id="SignalP"/>
    </source>
</evidence>
<dbReference type="PANTHER" id="PTHR35789">
    <property type="entry name" value="SPORE GERMINATION PROTEIN B3"/>
    <property type="match status" value="1"/>
</dbReference>
<gene>
    <name evidence="11" type="ORF">FZC76_10110</name>
</gene>
<feature type="chain" id="PRO_5022856051" evidence="8">
    <location>
        <begin position="23"/>
        <end position="381"/>
    </location>
</feature>
<dbReference type="OrthoDB" id="2380468at2"/>
<reference evidence="11 12" key="1">
    <citation type="submission" date="2019-08" db="EMBL/GenBank/DDBJ databases">
        <title>Bacillus genomes from the desert of Cuatro Cienegas, Coahuila.</title>
        <authorList>
            <person name="Olmedo-Alvarez G."/>
        </authorList>
    </citation>
    <scope>NUCLEOTIDE SEQUENCE [LARGE SCALE GENOMIC DNA]</scope>
    <source>
        <strain evidence="11 12">CH28_1T</strain>
    </source>
</reference>
<dbReference type="InterPro" id="IPR038501">
    <property type="entry name" value="Spore_GerAC_C_sf"/>
</dbReference>
<keyword evidence="4 8" id="KW-0732">Signal</keyword>
<keyword evidence="7" id="KW-0449">Lipoprotein</keyword>
<evidence type="ECO:0000259" key="10">
    <source>
        <dbReference type="Pfam" id="PF25198"/>
    </source>
</evidence>
<evidence type="ECO:0000256" key="1">
    <source>
        <dbReference type="ARBA" id="ARBA00004635"/>
    </source>
</evidence>
<dbReference type="AlphaFoldDB" id="A0A5D4SXA8"/>
<feature type="domain" description="Spore germination protein N-terminal" evidence="10">
    <location>
        <begin position="22"/>
        <end position="198"/>
    </location>
</feature>
<feature type="signal peptide" evidence="8">
    <location>
        <begin position="1"/>
        <end position="22"/>
    </location>
</feature>
<dbReference type="Pfam" id="PF05504">
    <property type="entry name" value="Spore_GerAC"/>
    <property type="match status" value="1"/>
</dbReference>
<dbReference type="PANTHER" id="PTHR35789:SF1">
    <property type="entry name" value="SPORE GERMINATION PROTEIN B3"/>
    <property type="match status" value="1"/>
</dbReference>
<evidence type="ECO:0000256" key="5">
    <source>
        <dbReference type="ARBA" id="ARBA00023136"/>
    </source>
</evidence>
<dbReference type="GO" id="GO:0016020">
    <property type="term" value="C:membrane"/>
    <property type="evidence" value="ECO:0007669"/>
    <property type="project" value="UniProtKB-SubCell"/>
</dbReference>
<evidence type="ECO:0000313" key="11">
    <source>
        <dbReference type="EMBL" id="TYS68097.1"/>
    </source>
</evidence>
<dbReference type="EMBL" id="VTEV01000004">
    <property type="protein sequence ID" value="TYS68097.1"/>
    <property type="molecule type" value="Genomic_DNA"/>
</dbReference>
<dbReference type="RefSeq" id="WP_148988080.1">
    <property type="nucleotide sequence ID" value="NZ_VTEV01000004.1"/>
</dbReference>
<dbReference type="InterPro" id="IPR057336">
    <property type="entry name" value="GerAC_N"/>
</dbReference>